<dbReference type="EMBL" id="UGSG01000001">
    <property type="protein sequence ID" value="SUA82018.1"/>
    <property type="molecule type" value="Genomic_DNA"/>
</dbReference>
<dbReference type="OrthoDB" id="8596216at2"/>
<keyword evidence="1" id="KW-1133">Transmembrane helix</keyword>
<evidence type="ECO:0000313" key="3">
    <source>
        <dbReference type="EMBL" id="SUA82018.1"/>
    </source>
</evidence>
<dbReference type="GO" id="GO:0044660">
    <property type="term" value="P:viral release via pore formation in host cell membrane"/>
    <property type="evidence" value="ECO:0007669"/>
    <property type="project" value="InterPro"/>
</dbReference>
<dbReference type="EMBL" id="UGSG01000001">
    <property type="protein sequence ID" value="SUA73845.1"/>
    <property type="molecule type" value="Genomic_DNA"/>
</dbReference>
<dbReference type="RefSeq" id="WP_038617144.1">
    <property type="nucleotide sequence ID" value="NZ_CP009553.3"/>
</dbReference>
<keyword evidence="1" id="KW-0812">Transmembrane</keyword>
<dbReference type="Pfam" id="PF04550">
    <property type="entry name" value="Phage_holin_3_2"/>
    <property type="match status" value="1"/>
</dbReference>
<sequence length="98" mass="10262">MDDHKTAWTILCLLVLGAAMGIGKLLVSDEVLTWRLIIGRAILGAGASMIAGVVLIQIPDIPPLALLGIGSVLGTVGAQFIELQLKRRAGGFMRGDRG</sequence>
<keyword evidence="1" id="KW-0472">Membrane</keyword>
<evidence type="ECO:0000313" key="4">
    <source>
        <dbReference type="Proteomes" id="UP000254573"/>
    </source>
</evidence>
<name>A0A378Y9E7_9BURK</name>
<accession>A0A378Y9E7</accession>
<protein>
    <submittedName>
        <fullName evidence="2">Phage holin family 2</fullName>
    </submittedName>
</protein>
<evidence type="ECO:0000313" key="2">
    <source>
        <dbReference type="EMBL" id="SUA73845.1"/>
    </source>
</evidence>
<dbReference type="Proteomes" id="UP000254573">
    <property type="component" value="Unassembled WGS sequence"/>
</dbReference>
<feature type="transmembrane region" description="Helical" evidence="1">
    <location>
        <begin position="38"/>
        <end position="58"/>
    </location>
</feature>
<evidence type="ECO:0000256" key="1">
    <source>
        <dbReference type="SAM" id="Phobius"/>
    </source>
</evidence>
<organism evidence="2 4">
    <name type="scientific">Pandoraea pnomenusa</name>
    <dbReference type="NCBI Taxonomy" id="93220"/>
    <lineage>
        <taxon>Bacteria</taxon>
        <taxon>Pseudomonadati</taxon>
        <taxon>Pseudomonadota</taxon>
        <taxon>Betaproteobacteria</taxon>
        <taxon>Burkholderiales</taxon>
        <taxon>Burkholderiaceae</taxon>
        <taxon>Pandoraea</taxon>
    </lineage>
</organism>
<feature type="transmembrane region" description="Helical" evidence="1">
    <location>
        <begin position="6"/>
        <end position="26"/>
    </location>
</feature>
<feature type="transmembrane region" description="Helical" evidence="1">
    <location>
        <begin position="64"/>
        <end position="85"/>
    </location>
</feature>
<dbReference type="AlphaFoldDB" id="A0A378Y9E7"/>
<gene>
    <name evidence="2" type="ORF">NCTC13160_00010</name>
    <name evidence="3" type="ORF">NCTC13160_04892</name>
</gene>
<dbReference type="InterPro" id="IPR007633">
    <property type="entry name" value="Phage_P2_Holin"/>
</dbReference>
<proteinExistence type="predicted"/>
<dbReference type="KEGG" id="ppnm:LV28_00020"/>
<reference evidence="2 4" key="1">
    <citation type="submission" date="2018-06" db="EMBL/GenBank/DDBJ databases">
        <authorList>
            <consortium name="Pathogen Informatics"/>
            <person name="Doyle S."/>
        </authorList>
    </citation>
    <scope>NUCLEOTIDE SEQUENCE [LARGE SCALE GENOMIC DNA]</scope>
    <source>
        <strain evidence="2 4">NCTC13160</strain>
    </source>
</reference>